<sequence length="52" mass="5403">MFFINGTATGVKGHELISSNLPFIPLLRLDDDCSAKSISCSLDASYLGGGLG</sequence>
<dbReference type="Proteomes" id="UP000019149">
    <property type="component" value="Unassembled WGS sequence"/>
</dbReference>
<proteinExistence type="predicted"/>
<evidence type="ECO:0000313" key="1">
    <source>
        <dbReference type="EMBL" id="EUB54061.1"/>
    </source>
</evidence>
<gene>
    <name evidence="1" type="ORF">EGR_11077</name>
</gene>
<protein>
    <submittedName>
        <fullName evidence="1">Uncharacterized protein</fullName>
    </submittedName>
</protein>
<dbReference type="RefSeq" id="XP_024345257.1">
    <property type="nucleotide sequence ID" value="XM_024500326.1"/>
</dbReference>
<dbReference type="CTD" id="36346792"/>
<comment type="caution">
    <text evidence="1">The sequence shown here is derived from an EMBL/GenBank/DDBJ whole genome shotgun (WGS) entry which is preliminary data.</text>
</comment>
<reference evidence="1 2" key="1">
    <citation type="journal article" date="2013" name="Nat. Genet.">
        <title>The genome of the hydatid tapeworm Echinococcus granulosus.</title>
        <authorList>
            <person name="Zheng H."/>
            <person name="Zhang W."/>
            <person name="Zhang L."/>
            <person name="Zhang Z."/>
            <person name="Li J."/>
            <person name="Lu G."/>
            <person name="Zhu Y."/>
            <person name="Wang Y."/>
            <person name="Huang Y."/>
            <person name="Liu J."/>
            <person name="Kang H."/>
            <person name="Chen J."/>
            <person name="Wang L."/>
            <person name="Chen A."/>
            <person name="Yu S."/>
            <person name="Gao Z."/>
            <person name="Jin L."/>
            <person name="Gu W."/>
            <person name="Wang Z."/>
            <person name="Zhao L."/>
            <person name="Shi B."/>
            <person name="Wen H."/>
            <person name="Lin R."/>
            <person name="Jones M.K."/>
            <person name="Brejova B."/>
            <person name="Vinar T."/>
            <person name="Zhao G."/>
            <person name="McManus D.P."/>
            <person name="Chen Z."/>
            <person name="Zhou Y."/>
            <person name="Wang S."/>
        </authorList>
    </citation>
    <scope>NUCLEOTIDE SEQUENCE [LARGE SCALE GENOMIC DNA]</scope>
</reference>
<evidence type="ECO:0000313" key="2">
    <source>
        <dbReference type="Proteomes" id="UP000019149"/>
    </source>
</evidence>
<dbReference type="AlphaFoldDB" id="W6U0T7"/>
<name>W6U0T7_ECHGR</name>
<dbReference type="GeneID" id="36346792"/>
<dbReference type="EMBL" id="APAU02000366">
    <property type="protein sequence ID" value="EUB54061.1"/>
    <property type="molecule type" value="Genomic_DNA"/>
</dbReference>
<keyword evidence="2" id="KW-1185">Reference proteome</keyword>
<organism evidence="1 2">
    <name type="scientific">Echinococcus granulosus</name>
    <name type="common">Hydatid tapeworm</name>
    <dbReference type="NCBI Taxonomy" id="6210"/>
    <lineage>
        <taxon>Eukaryota</taxon>
        <taxon>Metazoa</taxon>
        <taxon>Spiralia</taxon>
        <taxon>Lophotrochozoa</taxon>
        <taxon>Platyhelminthes</taxon>
        <taxon>Cestoda</taxon>
        <taxon>Eucestoda</taxon>
        <taxon>Cyclophyllidea</taxon>
        <taxon>Taeniidae</taxon>
        <taxon>Echinococcus</taxon>
        <taxon>Echinococcus granulosus group</taxon>
    </lineage>
</organism>
<dbReference type="KEGG" id="egl:EGR_11077"/>
<accession>W6U0T7</accession>